<accession>A0A839QN80</accession>
<evidence type="ECO:0000313" key="2">
    <source>
        <dbReference type="EMBL" id="MBB2997053.1"/>
    </source>
</evidence>
<dbReference type="GO" id="GO:0004222">
    <property type="term" value="F:metalloendopeptidase activity"/>
    <property type="evidence" value="ECO:0007669"/>
    <property type="project" value="InterPro"/>
</dbReference>
<dbReference type="GO" id="GO:0006508">
    <property type="term" value="P:proteolysis"/>
    <property type="evidence" value="ECO:0007669"/>
    <property type="project" value="InterPro"/>
</dbReference>
<feature type="domain" description="Peptidase metallopeptidase" evidence="1">
    <location>
        <begin position="35"/>
        <end position="170"/>
    </location>
</feature>
<dbReference type="Proteomes" id="UP000523000">
    <property type="component" value="Unassembled WGS sequence"/>
</dbReference>
<dbReference type="InterPro" id="IPR001506">
    <property type="entry name" value="Peptidase_M12A"/>
</dbReference>
<organism evidence="2 3">
    <name type="scientific">Paeniglutamicibacter cryotolerans</name>
    <dbReference type="NCBI Taxonomy" id="670079"/>
    <lineage>
        <taxon>Bacteria</taxon>
        <taxon>Bacillati</taxon>
        <taxon>Actinomycetota</taxon>
        <taxon>Actinomycetes</taxon>
        <taxon>Micrococcales</taxon>
        <taxon>Micrococcaceae</taxon>
        <taxon>Paeniglutamicibacter</taxon>
    </lineage>
</organism>
<comment type="caution">
    <text evidence="2">The sequence shown here is derived from an EMBL/GenBank/DDBJ whole genome shotgun (WGS) entry which is preliminary data.</text>
</comment>
<dbReference type="Pfam" id="PF01400">
    <property type="entry name" value="Astacin"/>
    <property type="match status" value="1"/>
</dbReference>
<dbReference type="SMART" id="SM00235">
    <property type="entry name" value="ZnMc"/>
    <property type="match status" value="1"/>
</dbReference>
<reference evidence="2 3" key="1">
    <citation type="submission" date="2020-08" db="EMBL/GenBank/DDBJ databases">
        <title>Sequencing the genomes of 1000 actinobacteria strains.</title>
        <authorList>
            <person name="Klenk H.-P."/>
        </authorList>
    </citation>
    <scope>NUCLEOTIDE SEQUENCE [LARGE SCALE GENOMIC DNA]</scope>
    <source>
        <strain evidence="2 3">DSM 22826</strain>
    </source>
</reference>
<name>A0A839QN80_9MICC</name>
<sequence>MAANDTPRYCDVKPRIIEPLPPGLPDTRQRLIQLLRTKWVNGTELHYWFASGPAAQKQAVRDAFAEWKALPIGLVFTEVSSAAAAEVRIAFDQADGSWSYVGRDVLGIPTTEMTMNFGWDLTDDYGRTTALHEIGHTLGMPHEHQNPFAGILWNEEAVYASLGAPPNNWSRDQVFNNVLKKISPSEVVGSTWDPNSVMEYWFGPGLIVQPAQYAAGLRPAGGLSDLDKQYMKQFYPGDAPTGPKVPLLGEFASAKLKLAPGEQADFRIEPAASRQYRISTFGATDTVMVLFEDVAGELRYLAGDDDSGDTRNAMLDYKLLEGRKYLVRVRLYWAGASGKSGLMYW</sequence>
<dbReference type="AlphaFoldDB" id="A0A839QN80"/>
<keyword evidence="3" id="KW-1185">Reference proteome</keyword>
<evidence type="ECO:0000313" key="3">
    <source>
        <dbReference type="Proteomes" id="UP000523000"/>
    </source>
</evidence>
<protein>
    <recommendedName>
        <fullName evidence="1">Peptidase metallopeptidase domain-containing protein</fullName>
    </recommendedName>
</protein>
<dbReference type="GO" id="GO:0008270">
    <property type="term" value="F:zinc ion binding"/>
    <property type="evidence" value="ECO:0007669"/>
    <property type="project" value="InterPro"/>
</dbReference>
<gene>
    <name evidence="2" type="ORF">E9229_003300</name>
</gene>
<dbReference type="InterPro" id="IPR024079">
    <property type="entry name" value="MetalloPept_cat_dom_sf"/>
</dbReference>
<dbReference type="Gene3D" id="3.40.390.10">
    <property type="entry name" value="Collagenase (Catalytic Domain)"/>
    <property type="match status" value="1"/>
</dbReference>
<dbReference type="RefSeq" id="WP_183512608.1">
    <property type="nucleotide sequence ID" value="NZ_BAABGK010000108.1"/>
</dbReference>
<dbReference type="EMBL" id="JACHVS010000002">
    <property type="protein sequence ID" value="MBB2997053.1"/>
    <property type="molecule type" value="Genomic_DNA"/>
</dbReference>
<proteinExistence type="predicted"/>
<evidence type="ECO:0000259" key="1">
    <source>
        <dbReference type="SMART" id="SM00235"/>
    </source>
</evidence>
<dbReference type="InterPro" id="IPR006026">
    <property type="entry name" value="Peptidase_Metallo"/>
</dbReference>
<dbReference type="SUPFAM" id="SSF55486">
    <property type="entry name" value="Metalloproteases ('zincins'), catalytic domain"/>
    <property type="match status" value="1"/>
</dbReference>